<proteinExistence type="inferred from homology"/>
<reference evidence="9 10" key="1">
    <citation type="journal article" date="2009" name="Stand. Genomic Sci.">
        <title>Complete genome sequence of Catenulispora acidiphila type strain (ID 139908).</title>
        <authorList>
            <person name="Copeland A."/>
            <person name="Lapidus A."/>
            <person name="Glavina Del Rio T."/>
            <person name="Nolan M."/>
            <person name="Lucas S."/>
            <person name="Chen F."/>
            <person name="Tice H."/>
            <person name="Cheng J.F."/>
            <person name="Bruce D."/>
            <person name="Goodwin L."/>
            <person name="Pitluck S."/>
            <person name="Mikhailova N."/>
            <person name="Pati A."/>
            <person name="Ivanova N."/>
            <person name="Mavromatis K."/>
            <person name="Chen A."/>
            <person name="Palaniappan K."/>
            <person name="Chain P."/>
            <person name="Land M."/>
            <person name="Hauser L."/>
            <person name="Chang Y.J."/>
            <person name="Jeffries C.D."/>
            <person name="Chertkov O."/>
            <person name="Brettin T."/>
            <person name="Detter J.C."/>
            <person name="Han C."/>
            <person name="Ali Z."/>
            <person name="Tindall B.J."/>
            <person name="Goker M."/>
            <person name="Bristow J."/>
            <person name="Eisen J.A."/>
            <person name="Markowitz V."/>
            <person name="Hugenholtz P."/>
            <person name="Kyrpides N.C."/>
            <person name="Klenk H.P."/>
        </authorList>
    </citation>
    <scope>NUCLEOTIDE SEQUENCE [LARGE SCALE GENOMIC DNA]</scope>
    <source>
        <strain evidence="10">DSM 44928 / JCM 14897 / NBRC 102108 / NRRL B-24433 / ID139908</strain>
    </source>
</reference>
<dbReference type="GO" id="GO:0005886">
    <property type="term" value="C:plasma membrane"/>
    <property type="evidence" value="ECO:0007669"/>
    <property type="project" value="TreeGrafter"/>
</dbReference>
<feature type="transmembrane region" description="Helical" evidence="7">
    <location>
        <begin position="82"/>
        <end position="102"/>
    </location>
</feature>
<evidence type="ECO:0000313" key="10">
    <source>
        <dbReference type="Proteomes" id="UP000000851"/>
    </source>
</evidence>
<dbReference type="eggNOG" id="COG2246">
    <property type="taxonomic scope" value="Bacteria"/>
</dbReference>
<evidence type="ECO:0000256" key="4">
    <source>
        <dbReference type="ARBA" id="ARBA00022989"/>
    </source>
</evidence>
<dbReference type="Proteomes" id="UP000000851">
    <property type="component" value="Chromosome"/>
</dbReference>
<dbReference type="PANTHER" id="PTHR38459:SF1">
    <property type="entry name" value="PROPHAGE BACTOPRENOL-LINKED GLUCOSE TRANSLOCASE HOMOLOG"/>
    <property type="match status" value="1"/>
</dbReference>
<feature type="compositionally biased region" description="Low complexity" evidence="6">
    <location>
        <begin position="150"/>
        <end position="169"/>
    </location>
</feature>
<dbReference type="PANTHER" id="PTHR38459">
    <property type="entry name" value="PROPHAGE BACTOPRENOL-LINKED GLUCOSE TRANSLOCASE HOMOLOG"/>
    <property type="match status" value="1"/>
</dbReference>
<accession>C7Q2C9</accession>
<comment type="subcellular location">
    <subcellularLocation>
        <location evidence="1">Membrane</location>
        <topology evidence="1">Multi-pass membrane protein</topology>
    </subcellularLocation>
</comment>
<dbReference type="InterPro" id="IPR007267">
    <property type="entry name" value="GtrA_DPMS_TM"/>
</dbReference>
<evidence type="ECO:0000313" key="9">
    <source>
        <dbReference type="EMBL" id="ACU69771.1"/>
    </source>
</evidence>
<evidence type="ECO:0000256" key="5">
    <source>
        <dbReference type="ARBA" id="ARBA00023136"/>
    </source>
</evidence>
<evidence type="ECO:0000256" key="6">
    <source>
        <dbReference type="SAM" id="MobiDB-lite"/>
    </source>
</evidence>
<keyword evidence="5 7" id="KW-0472">Membrane</keyword>
<evidence type="ECO:0000256" key="1">
    <source>
        <dbReference type="ARBA" id="ARBA00004141"/>
    </source>
</evidence>
<dbReference type="InParanoid" id="C7Q2C9"/>
<feature type="compositionally biased region" description="Polar residues" evidence="6">
    <location>
        <begin position="203"/>
        <end position="213"/>
    </location>
</feature>
<dbReference type="InterPro" id="IPR051401">
    <property type="entry name" value="GtrA_CellWall_Glycosyl"/>
</dbReference>
<organism evidence="9 10">
    <name type="scientific">Catenulispora acidiphila (strain DSM 44928 / JCM 14897 / NBRC 102108 / NRRL B-24433 / ID139908)</name>
    <dbReference type="NCBI Taxonomy" id="479433"/>
    <lineage>
        <taxon>Bacteria</taxon>
        <taxon>Bacillati</taxon>
        <taxon>Actinomycetota</taxon>
        <taxon>Actinomycetes</taxon>
        <taxon>Catenulisporales</taxon>
        <taxon>Catenulisporaceae</taxon>
        <taxon>Catenulispora</taxon>
    </lineage>
</organism>
<keyword evidence="10" id="KW-1185">Reference proteome</keyword>
<dbReference type="HOGENOM" id="CLU_083873_0_1_11"/>
<dbReference type="GO" id="GO:0000271">
    <property type="term" value="P:polysaccharide biosynthetic process"/>
    <property type="evidence" value="ECO:0007669"/>
    <property type="project" value="InterPro"/>
</dbReference>
<protein>
    <submittedName>
        <fullName evidence="9">GtrA family protein</fullName>
    </submittedName>
</protein>
<feature type="transmembrane region" description="Helical" evidence="7">
    <location>
        <begin position="20"/>
        <end position="39"/>
    </location>
</feature>
<comment type="similarity">
    <text evidence="2">Belongs to the GtrA family.</text>
</comment>
<dbReference type="RefSeq" id="WP_012785066.1">
    <property type="nucleotide sequence ID" value="NC_013131.1"/>
</dbReference>
<feature type="domain" description="GtrA/DPMS transmembrane" evidence="8">
    <location>
        <begin position="19"/>
        <end position="140"/>
    </location>
</feature>
<dbReference type="STRING" id="479433.Caci_0837"/>
<feature type="transmembrane region" description="Helical" evidence="7">
    <location>
        <begin position="51"/>
        <end position="70"/>
    </location>
</feature>
<keyword evidence="3 7" id="KW-0812">Transmembrane</keyword>
<sequence length="213" mass="22048">MLVAKVTSTVRKLYAEMFKFGVVGAVGVISDVSSSNLLWKYTGLSHTVASVGGTCVATITAYIGARYWVFRGRPDDARRREMAMFALISLVGLIIENSFVFVGDRILGFHSIEAANVAKFVLGLPVAGVFRFTTSHLIVFPEAAAVSEPADAAGTTATRGTTGTAGTAANSAEHRAADGPVPGQSPGPDSLGPKSLGPDDGFSAQSPTRASAP</sequence>
<dbReference type="OrthoDB" id="9807815at2"/>
<dbReference type="KEGG" id="cai:Caci_0837"/>
<evidence type="ECO:0000256" key="3">
    <source>
        <dbReference type="ARBA" id="ARBA00022692"/>
    </source>
</evidence>
<gene>
    <name evidence="9" type="ordered locus">Caci_0837</name>
</gene>
<dbReference type="EMBL" id="CP001700">
    <property type="protein sequence ID" value="ACU69771.1"/>
    <property type="molecule type" value="Genomic_DNA"/>
</dbReference>
<dbReference type="AlphaFoldDB" id="C7Q2C9"/>
<feature type="region of interest" description="Disordered" evidence="6">
    <location>
        <begin position="150"/>
        <end position="213"/>
    </location>
</feature>
<dbReference type="Pfam" id="PF04138">
    <property type="entry name" value="GtrA_DPMS_TM"/>
    <property type="match status" value="1"/>
</dbReference>
<keyword evidence="4 7" id="KW-1133">Transmembrane helix</keyword>
<evidence type="ECO:0000256" key="2">
    <source>
        <dbReference type="ARBA" id="ARBA00009399"/>
    </source>
</evidence>
<evidence type="ECO:0000256" key="7">
    <source>
        <dbReference type="SAM" id="Phobius"/>
    </source>
</evidence>
<evidence type="ECO:0000259" key="8">
    <source>
        <dbReference type="Pfam" id="PF04138"/>
    </source>
</evidence>
<name>C7Q2C9_CATAD</name>